<feature type="coiled-coil region" evidence="1">
    <location>
        <begin position="407"/>
        <end position="441"/>
    </location>
</feature>
<organism evidence="2 3">
    <name type="scientific">Cyclostephanos tholiformis</name>
    <dbReference type="NCBI Taxonomy" id="382380"/>
    <lineage>
        <taxon>Eukaryota</taxon>
        <taxon>Sar</taxon>
        <taxon>Stramenopiles</taxon>
        <taxon>Ochrophyta</taxon>
        <taxon>Bacillariophyta</taxon>
        <taxon>Coscinodiscophyceae</taxon>
        <taxon>Thalassiosirophycidae</taxon>
        <taxon>Stephanodiscales</taxon>
        <taxon>Stephanodiscaceae</taxon>
        <taxon>Cyclostephanos</taxon>
    </lineage>
</organism>
<keyword evidence="3" id="KW-1185">Reference proteome</keyword>
<keyword evidence="1" id="KW-0175">Coiled coil</keyword>
<sequence length="483" mass="54387">MPYVTKNPTFYYSSLGEDSTSESAEPLHIGLLLAGTFSDEKARDLVTLGRVLRQSSRPIRCLWLRFREGDESLLAAFGAFGDELVGTTTIKSLVFEGKVGTAEVHRLGGFLSHNELRVMQIRKTDVDLSTFMVLRPFFSLTTTLTVLDMCSNPGFDDDCVLNVLDALLEGGTRLETLNIGENNINGAPDENKRLSENGVAAIASFVSKAPSLLSITLRLRHLDDIGLGEIAIAIKGPDCNVRRVDLSGNFGNRGIKIFAEAIKTNISLRTISFGCYKTLDDVGGMALLNVVDPFSQPAFFSEWDNVTRSNHTLQSIYILDRPTVTMNKGIVERLQSISSLSPHRTLQSKCWRHIDKNIEDISHLGLNSKCMPMVLAFVHQHGTMDHLFRLIRSRNTPDLFTFPSPEKARILQHMKKIERENQRLKKLLEFEREESDGLREENYYLRTRWFQSGKGAKKCCFLPHLKLIEMWTLLVELLRGHAV</sequence>
<evidence type="ECO:0000256" key="1">
    <source>
        <dbReference type="SAM" id="Coils"/>
    </source>
</evidence>
<dbReference type="InterPro" id="IPR032675">
    <property type="entry name" value="LRR_dom_sf"/>
</dbReference>
<proteinExistence type="predicted"/>
<gene>
    <name evidence="2" type="ORF">ACHAXA_001976</name>
</gene>
<comment type="caution">
    <text evidence="2">The sequence shown here is derived from an EMBL/GenBank/DDBJ whole genome shotgun (WGS) entry which is preliminary data.</text>
</comment>
<evidence type="ECO:0000313" key="2">
    <source>
        <dbReference type="EMBL" id="KAL3822511.1"/>
    </source>
</evidence>
<reference evidence="2 3" key="1">
    <citation type="submission" date="2024-10" db="EMBL/GenBank/DDBJ databases">
        <title>Updated reference genomes for cyclostephanoid diatoms.</title>
        <authorList>
            <person name="Roberts W.R."/>
            <person name="Alverson A.J."/>
        </authorList>
    </citation>
    <scope>NUCLEOTIDE SEQUENCE [LARGE SCALE GENOMIC DNA]</scope>
    <source>
        <strain evidence="2 3">AJA228-03</strain>
    </source>
</reference>
<dbReference type="InterPro" id="IPR051279">
    <property type="entry name" value="PP1-Reg/Actin-Interact_Protein"/>
</dbReference>
<evidence type="ECO:0000313" key="3">
    <source>
        <dbReference type="Proteomes" id="UP001530377"/>
    </source>
</evidence>
<dbReference type="SUPFAM" id="SSF52047">
    <property type="entry name" value="RNI-like"/>
    <property type="match status" value="1"/>
</dbReference>
<name>A0ABD3SDL4_9STRA</name>
<dbReference type="Proteomes" id="UP001530377">
    <property type="component" value="Unassembled WGS sequence"/>
</dbReference>
<dbReference type="PANTHER" id="PTHR24112">
    <property type="entry name" value="LEUCINE-RICH REPEAT, ISOFORM F-RELATED"/>
    <property type="match status" value="1"/>
</dbReference>
<dbReference type="AlphaFoldDB" id="A0ABD3SDL4"/>
<dbReference type="Gene3D" id="3.80.10.10">
    <property type="entry name" value="Ribonuclease Inhibitor"/>
    <property type="match status" value="2"/>
</dbReference>
<accession>A0ABD3SDL4</accession>
<protein>
    <submittedName>
        <fullName evidence="2">Uncharacterized protein</fullName>
    </submittedName>
</protein>
<dbReference type="EMBL" id="JALLPB020000063">
    <property type="protein sequence ID" value="KAL3822511.1"/>
    <property type="molecule type" value="Genomic_DNA"/>
</dbReference>